<feature type="compositionally biased region" description="Polar residues" evidence="1">
    <location>
        <begin position="33"/>
        <end position="66"/>
    </location>
</feature>
<organism evidence="2 3">
    <name type="scientific">Marasmius tenuissimus</name>
    <dbReference type="NCBI Taxonomy" id="585030"/>
    <lineage>
        <taxon>Eukaryota</taxon>
        <taxon>Fungi</taxon>
        <taxon>Dikarya</taxon>
        <taxon>Basidiomycota</taxon>
        <taxon>Agaricomycotina</taxon>
        <taxon>Agaricomycetes</taxon>
        <taxon>Agaricomycetidae</taxon>
        <taxon>Agaricales</taxon>
        <taxon>Marasmiineae</taxon>
        <taxon>Marasmiaceae</taxon>
        <taxon>Marasmius</taxon>
    </lineage>
</organism>
<feature type="region of interest" description="Disordered" evidence="1">
    <location>
        <begin position="1"/>
        <end position="124"/>
    </location>
</feature>
<protein>
    <submittedName>
        <fullName evidence="2">Uncharacterized protein</fullName>
    </submittedName>
</protein>
<keyword evidence="3" id="KW-1185">Reference proteome</keyword>
<feature type="compositionally biased region" description="Pro residues" evidence="1">
    <location>
        <begin position="76"/>
        <end position="89"/>
    </location>
</feature>
<evidence type="ECO:0000256" key="1">
    <source>
        <dbReference type="SAM" id="MobiDB-lite"/>
    </source>
</evidence>
<accession>A0ABR2ZA27</accession>
<feature type="compositionally biased region" description="Pro residues" evidence="1">
    <location>
        <begin position="101"/>
        <end position="110"/>
    </location>
</feature>
<evidence type="ECO:0000313" key="2">
    <source>
        <dbReference type="EMBL" id="KAL0057751.1"/>
    </source>
</evidence>
<dbReference type="Proteomes" id="UP001437256">
    <property type="component" value="Unassembled WGS sequence"/>
</dbReference>
<sequence>MARRRRRAHALATGTTYGGGTGTGKPMFGGGNINWSPFGNKNHNQAAQHGSSANPYENQPYGQQHHTPGMNQPPQGQYPPPGSAPPPPAYNTGKPEGGSYAPPPGPPPPAHTTGNDGFVGGFRK</sequence>
<gene>
    <name evidence="2" type="ORF">AAF712_015598</name>
</gene>
<evidence type="ECO:0000313" key="3">
    <source>
        <dbReference type="Proteomes" id="UP001437256"/>
    </source>
</evidence>
<comment type="caution">
    <text evidence="2">The sequence shown here is derived from an EMBL/GenBank/DDBJ whole genome shotgun (WGS) entry which is preliminary data.</text>
</comment>
<name>A0ABR2ZA27_9AGAR</name>
<proteinExistence type="predicted"/>
<feature type="compositionally biased region" description="Gly residues" evidence="1">
    <location>
        <begin position="16"/>
        <end position="32"/>
    </location>
</feature>
<dbReference type="EMBL" id="JBBXMP010000444">
    <property type="protein sequence ID" value="KAL0057751.1"/>
    <property type="molecule type" value="Genomic_DNA"/>
</dbReference>
<reference evidence="2 3" key="1">
    <citation type="submission" date="2024-05" db="EMBL/GenBank/DDBJ databases">
        <title>A draft genome resource for the thread blight pathogen Marasmius tenuissimus strain MS-2.</title>
        <authorList>
            <person name="Yulfo-Soto G.E."/>
            <person name="Baruah I.K."/>
            <person name="Amoako-Attah I."/>
            <person name="Bukari Y."/>
            <person name="Meinhardt L.W."/>
            <person name="Bailey B.A."/>
            <person name="Cohen S.P."/>
        </authorList>
    </citation>
    <scope>NUCLEOTIDE SEQUENCE [LARGE SCALE GENOMIC DNA]</scope>
    <source>
        <strain evidence="2 3">MS-2</strain>
    </source>
</reference>